<gene>
    <name evidence="3" type="ORF">DSLASN_44430</name>
</gene>
<feature type="domain" description="NADH:ubiquinone oxidoreductase 30kDa subunit" evidence="2">
    <location>
        <begin position="32"/>
        <end position="140"/>
    </location>
</feature>
<dbReference type="SUPFAM" id="SSF143243">
    <property type="entry name" value="Nqo5-like"/>
    <property type="match status" value="1"/>
</dbReference>
<dbReference type="Proteomes" id="UP001320148">
    <property type="component" value="Chromosome"/>
</dbReference>
<keyword evidence="4" id="KW-1185">Reference proteome</keyword>
<organism evidence="3 4">
    <name type="scientific">Desulfoluna limicola</name>
    <dbReference type="NCBI Taxonomy" id="2810562"/>
    <lineage>
        <taxon>Bacteria</taxon>
        <taxon>Pseudomonadati</taxon>
        <taxon>Thermodesulfobacteriota</taxon>
        <taxon>Desulfobacteria</taxon>
        <taxon>Desulfobacterales</taxon>
        <taxon>Desulfolunaceae</taxon>
        <taxon>Desulfoluna</taxon>
    </lineage>
</organism>
<evidence type="ECO:0000259" key="2">
    <source>
        <dbReference type="Pfam" id="PF00329"/>
    </source>
</evidence>
<accession>A0ABM7PMW1</accession>
<proteinExistence type="inferred from homology"/>
<comment type="similarity">
    <text evidence="1">Belongs to the complex I 30 kDa subunit family.</text>
</comment>
<dbReference type="InterPro" id="IPR037232">
    <property type="entry name" value="NADH_quin_OxRdtase_su_C/D-like"/>
</dbReference>
<reference evidence="3 4" key="1">
    <citation type="submission" date="2021-02" db="EMBL/GenBank/DDBJ databases">
        <title>Complete genome of Desulfoluna sp. strain ASN36.</title>
        <authorList>
            <person name="Takahashi A."/>
            <person name="Kojima H."/>
            <person name="Fukui M."/>
        </authorList>
    </citation>
    <scope>NUCLEOTIDE SEQUENCE [LARGE SCALE GENOMIC DNA]</scope>
    <source>
        <strain evidence="3 4">ASN36</strain>
    </source>
</reference>
<protein>
    <recommendedName>
        <fullName evidence="2">NADH:ubiquinone oxidoreductase 30kDa subunit domain-containing protein</fullName>
    </recommendedName>
</protein>
<dbReference type="RefSeq" id="WP_236890182.1">
    <property type="nucleotide sequence ID" value="NZ_AP024488.1"/>
</dbReference>
<sequence>MKSNEAITKLMEAGFQAEPGEVNRVGYHVRVTLEATQVRPFAQWLLTEGFFIDFLSAVDVSPAIQVIYQFAHFDGPCRINARVSLPDSGAIDTISDIYQGASWHEREARDFFGVVFSGHPNLVPLILCEEDKDLKPLLKKEGAQKSLEEVGWGEKAVPDGAES</sequence>
<evidence type="ECO:0000313" key="3">
    <source>
        <dbReference type="EMBL" id="BCS98811.1"/>
    </source>
</evidence>
<dbReference type="Pfam" id="PF00329">
    <property type="entry name" value="Complex1_30kDa"/>
    <property type="match status" value="1"/>
</dbReference>
<dbReference type="PANTHER" id="PTHR10884:SF14">
    <property type="entry name" value="NADH DEHYDROGENASE [UBIQUINONE] IRON-SULFUR PROTEIN 3, MITOCHONDRIAL"/>
    <property type="match status" value="1"/>
</dbReference>
<evidence type="ECO:0000256" key="1">
    <source>
        <dbReference type="ARBA" id="ARBA00007569"/>
    </source>
</evidence>
<dbReference type="PANTHER" id="PTHR10884">
    <property type="entry name" value="NADH DEHYDROGENASE UBIQUINONE IRON-SULFUR PROTEIN 3"/>
    <property type="match status" value="1"/>
</dbReference>
<dbReference type="Gene3D" id="3.30.460.80">
    <property type="entry name" value="NADH:ubiquinone oxidoreductase, 30kDa subunit"/>
    <property type="match status" value="1"/>
</dbReference>
<evidence type="ECO:0000313" key="4">
    <source>
        <dbReference type="Proteomes" id="UP001320148"/>
    </source>
</evidence>
<dbReference type="EMBL" id="AP024488">
    <property type="protein sequence ID" value="BCS98811.1"/>
    <property type="molecule type" value="Genomic_DNA"/>
</dbReference>
<name>A0ABM7PMW1_9BACT</name>
<dbReference type="InterPro" id="IPR001268">
    <property type="entry name" value="NADH_UbQ_OxRdtase_30kDa_su"/>
</dbReference>